<dbReference type="RefSeq" id="WP_014397389.1">
    <property type="nucleotide sequence ID" value="NC_017030.1"/>
</dbReference>
<name>H8MI03_CORCM</name>
<evidence type="ECO:0000313" key="2">
    <source>
        <dbReference type="Proteomes" id="UP000007587"/>
    </source>
</evidence>
<protein>
    <recommendedName>
        <fullName evidence="3">Restriction endonuclease</fullName>
    </recommendedName>
</protein>
<accession>H8MI03</accession>
<dbReference type="InParanoid" id="H8MI03"/>
<dbReference type="eggNOG" id="ENOG502ZPP4">
    <property type="taxonomic scope" value="Bacteria"/>
</dbReference>
<gene>
    <name evidence="1" type="ordered locus">COCOR_04584</name>
</gene>
<sequence length="191" mass="22211">MPDYNQKDIQEVFASYNRLRAAIHANPRFGFDFDWDTFCKVLSMLSIRARGSRLQNRITEQNQYQSIPANLNRGDIKTLDGKYVELKCSIVTAANDVATIRGIRPWQKLDAHLIVIIDFRNEDKPETYCFWLNKTEIEEECRTLKAGAVSGTKVANRANTNILLGFNLNVDKEDAHFKRWLKRYLRKNILL</sequence>
<organism evidence="1 2">
    <name type="scientific">Corallococcus coralloides (strain ATCC 25202 / DSM 2259 / NBRC 100086 / M2)</name>
    <name type="common">Myxococcus coralloides</name>
    <dbReference type="NCBI Taxonomy" id="1144275"/>
    <lineage>
        <taxon>Bacteria</taxon>
        <taxon>Pseudomonadati</taxon>
        <taxon>Myxococcota</taxon>
        <taxon>Myxococcia</taxon>
        <taxon>Myxococcales</taxon>
        <taxon>Cystobacterineae</taxon>
        <taxon>Myxococcaceae</taxon>
        <taxon>Corallococcus</taxon>
    </lineage>
</organism>
<keyword evidence="2" id="KW-1185">Reference proteome</keyword>
<dbReference type="KEGG" id="ccx:COCOR_04584"/>
<evidence type="ECO:0008006" key="3">
    <source>
        <dbReference type="Google" id="ProtNLM"/>
    </source>
</evidence>
<dbReference type="EMBL" id="CP003389">
    <property type="protein sequence ID" value="AFE05907.1"/>
    <property type="molecule type" value="Genomic_DNA"/>
</dbReference>
<dbReference type="AlphaFoldDB" id="H8MI03"/>
<reference evidence="2" key="2">
    <citation type="submission" date="2012-03" db="EMBL/GenBank/DDBJ databases">
        <title>Genome sequence of the fruiting myxobacterium Corallococcus coralloides DSM 2259.</title>
        <authorList>
            <person name="Huntley S."/>
            <person name="Zhang Y."/>
            <person name="Treuner-Lange A."/>
            <person name="Sensen C.W."/>
            <person name="Sogaard-Andersen L."/>
        </authorList>
    </citation>
    <scope>NUCLEOTIDE SEQUENCE [LARGE SCALE GENOMIC DNA]</scope>
    <source>
        <strain evidence="2">ATCC 25202 / DSM 2259 / NBRC 100086 / M2</strain>
    </source>
</reference>
<reference evidence="1 2" key="1">
    <citation type="journal article" date="2012" name="J. Bacteriol.">
        <title>Complete Genome Sequence of the Fruiting Myxobacterium Corallococcus coralloides DSM 2259.</title>
        <authorList>
            <person name="Huntley S."/>
            <person name="Zhang Y."/>
            <person name="Treuner-Lange A."/>
            <person name="Kneip S."/>
            <person name="Sensen C.W."/>
            <person name="Sogaard-Andersen L."/>
        </authorList>
    </citation>
    <scope>NUCLEOTIDE SEQUENCE [LARGE SCALE GENOMIC DNA]</scope>
    <source>
        <strain evidence="2">ATCC 25202 / DSM 2259 / NBRC 100086 / M2</strain>
    </source>
</reference>
<evidence type="ECO:0000313" key="1">
    <source>
        <dbReference type="EMBL" id="AFE05907.1"/>
    </source>
</evidence>
<dbReference type="HOGENOM" id="CLU_1419334_0_0_7"/>
<proteinExistence type="predicted"/>
<dbReference type="Proteomes" id="UP000007587">
    <property type="component" value="Chromosome"/>
</dbReference>